<dbReference type="EMBL" id="LCFD01000031">
    <property type="protein sequence ID" value="KKS84367.1"/>
    <property type="molecule type" value="Genomic_DNA"/>
</dbReference>
<dbReference type="GO" id="GO:0000272">
    <property type="term" value="P:polysaccharide catabolic process"/>
    <property type="evidence" value="ECO:0007669"/>
    <property type="project" value="InterPro"/>
</dbReference>
<comment type="caution">
    <text evidence="2">The sequence shown here is derived from an EMBL/GenBank/DDBJ whole genome shotgun (WGS) entry which is preliminary data.</text>
</comment>
<gene>
    <name evidence="2" type="ORF">UV61_C0031G0002</name>
</gene>
<dbReference type="PROSITE" id="PS51257">
    <property type="entry name" value="PROKAR_LIPOPROTEIN"/>
    <property type="match status" value="1"/>
</dbReference>
<organism evidence="2 3">
    <name type="scientific">Candidatus Gottesmanbacteria bacterium GW2011_GWB1_43_11</name>
    <dbReference type="NCBI Taxonomy" id="1618446"/>
    <lineage>
        <taxon>Bacteria</taxon>
        <taxon>Candidatus Gottesmaniibacteriota</taxon>
    </lineage>
</organism>
<dbReference type="InterPro" id="IPR002105">
    <property type="entry name" value="Dockerin_1_rpt"/>
</dbReference>
<dbReference type="InterPro" id="IPR016134">
    <property type="entry name" value="Dockerin_dom"/>
</dbReference>
<dbReference type="PROSITE" id="PS00448">
    <property type="entry name" value="CLOS_CELLULOSOME_RPT"/>
    <property type="match status" value="1"/>
</dbReference>
<dbReference type="Proteomes" id="UP000034050">
    <property type="component" value="Unassembled WGS sequence"/>
</dbReference>
<reference evidence="2 3" key="1">
    <citation type="journal article" date="2015" name="Nature">
        <title>rRNA introns, odd ribosomes, and small enigmatic genomes across a large radiation of phyla.</title>
        <authorList>
            <person name="Brown C.T."/>
            <person name="Hug L.A."/>
            <person name="Thomas B.C."/>
            <person name="Sharon I."/>
            <person name="Castelle C.J."/>
            <person name="Singh A."/>
            <person name="Wilkins M.J."/>
            <person name="Williams K.H."/>
            <person name="Banfield J.F."/>
        </authorList>
    </citation>
    <scope>NUCLEOTIDE SEQUENCE [LARGE SCALE GENOMIC DNA]</scope>
</reference>
<dbReference type="GO" id="GO:0004553">
    <property type="term" value="F:hydrolase activity, hydrolyzing O-glycosyl compounds"/>
    <property type="evidence" value="ECO:0007669"/>
    <property type="project" value="InterPro"/>
</dbReference>
<accession>A0A0G1CFR3</accession>
<dbReference type="AlphaFoldDB" id="A0A0G1CFR3"/>
<name>A0A0G1CFR3_9BACT</name>
<feature type="domain" description="Dockerin" evidence="1">
    <location>
        <begin position="399"/>
        <end position="469"/>
    </location>
</feature>
<dbReference type="STRING" id="1618446.UV61_C0031G0002"/>
<sequence length="706" mass="76059">MLRKTASLIAGFWLVVSAVLWLSQAQIAWAASCVSGVNTQTLLGKTLVPLTDLGLGLYQGYPGGLYPNSQNTRPGNWETAGQQIKANIYPRDANGNRDDVNGKIVLLTIGMSNATMESYGWQMASGEPLESFKTQAEQSGLLSAKVVIIDGADAGETAELIANPAYTYWDTAKNRVTTQGYSLNQVQAVWVKEAVKQPAAQFPGETFPASAQRLEGYYESIARNIKTYFPNTQTAYYSSRIYGGYTVTDLNPEPYAYESGFSVKWLIEKQMNGTVANNYNNLNWDVNRGAVVAPWIAWGPYLWADGLNPRSDGLKWDCNDVANNAHSCDGTHPSRNIDATTGSTCSGTSADPTGQIEGGIHKVGRILVDFFKTDTVSCSWFLGSPGQNCLNPASPSPLPSGVTGDVDGNGQVENADLILVLNSLESSGLCMTGDYNCDLNADQKVNMIDAAVVISHLIPPVASPSSFPSPSIEPSPTPTTDAALPLGPFNPPQVEYGYPFTGGFLDLKISTALATLASAKASNMHVFVHFTGGRSNFQTSTGAFDLTKWKAQLDNWKSLVPQIQAYVDDGTITGHMMLDEPQDPNNWDGNTVPCSDILGAADYSHSAAFWPNMPAGAGTHATWIADQSCDWLSSKFDFTLTPYTYARGQTYQDFLSANLDAASRGGFTFYASLNVLDGGTTKGVEMTQQQIQDAGGYFLCPVVNYK</sequence>
<dbReference type="PROSITE" id="PS00018">
    <property type="entry name" value="EF_HAND_1"/>
    <property type="match status" value="1"/>
</dbReference>
<dbReference type="SUPFAM" id="SSF63446">
    <property type="entry name" value="Type I dockerin domain"/>
    <property type="match status" value="1"/>
</dbReference>
<dbReference type="Pfam" id="PF00404">
    <property type="entry name" value="Dockerin_1"/>
    <property type="match status" value="1"/>
</dbReference>
<evidence type="ECO:0000313" key="3">
    <source>
        <dbReference type="Proteomes" id="UP000034050"/>
    </source>
</evidence>
<protein>
    <recommendedName>
        <fullName evidence="1">Dockerin domain-containing protein</fullName>
    </recommendedName>
</protein>
<dbReference type="PROSITE" id="PS51766">
    <property type="entry name" value="DOCKERIN"/>
    <property type="match status" value="1"/>
</dbReference>
<evidence type="ECO:0000259" key="1">
    <source>
        <dbReference type="PROSITE" id="PS51766"/>
    </source>
</evidence>
<dbReference type="CDD" id="cd14256">
    <property type="entry name" value="Dockerin_I"/>
    <property type="match status" value="1"/>
</dbReference>
<dbReference type="InterPro" id="IPR018247">
    <property type="entry name" value="EF_Hand_1_Ca_BS"/>
</dbReference>
<proteinExistence type="predicted"/>
<dbReference type="InterPro" id="IPR036439">
    <property type="entry name" value="Dockerin_dom_sf"/>
</dbReference>
<evidence type="ECO:0000313" key="2">
    <source>
        <dbReference type="EMBL" id="KKS84367.1"/>
    </source>
</evidence>
<dbReference type="Gene3D" id="1.10.1330.10">
    <property type="entry name" value="Dockerin domain"/>
    <property type="match status" value="1"/>
</dbReference>